<dbReference type="PANTHER" id="PTHR46115">
    <property type="entry name" value="THIOREDOXIN-LIKE PROTEIN 1"/>
    <property type="match status" value="1"/>
</dbReference>
<dbReference type="OrthoDB" id="10263751at2759"/>
<name>A0A9W8A088_9FUNG</name>
<organism evidence="4 5">
    <name type="scientific">Tieghemiomyces parasiticus</name>
    <dbReference type="NCBI Taxonomy" id="78921"/>
    <lineage>
        <taxon>Eukaryota</taxon>
        <taxon>Fungi</taxon>
        <taxon>Fungi incertae sedis</taxon>
        <taxon>Zoopagomycota</taxon>
        <taxon>Kickxellomycotina</taxon>
        <taxon>Dimargaritomycetes</taxon>
        <taxon>Dimargaritales</taxon>
        <taxon>Dimargaritaceae</taxon>
        <taxon>Tieghemiomyces</taxon>
    </lineage>
</organism>
<feature type="domain" description="Thioredoxin" evidence="2">
    <location>
        <begin position="1"/>
        <end position="122"/>
    </location>
</feature>
<dbReference type="SUPFAM" id="SSF49785">
    <property type="entry name" value="Galactose-binding domain-like"/>
    <property type="match status" value="1"/>
</dbReference>
<dbReference type="InterPro" id="IPR013766">
    <property type="entry name" value="Thioredoxin_domain"/>
</dbReference>
<dbReference type="PROSITE" id="PS51352">
    <property type="entry name" value="THIOREDOXIN_2"/>
    <property type="match status" value="1"/>
</dbReference>
<evidence type="ECO:0000313" key="4">
    <source>
        <dbReference type="EMBL" id="KAJ1918043.1"/>
    </source>
</evidence>
<dbReference type="InterPro" id="IPR008979">
    <property type="entry name" value="Galactose-bd-like_sf"/>
</dbReference>
<evidence type="ECO:0000313" key="5">
    <source>
        <dbReference type="Proteomes" id="UP001150569"/>
    </source>
</evidence>
<dbReference type="CDD" id="cd02947">
    <property type="entry name" value="TRX_family"/>
    <property type="match status" value="1"/>
</dbReference>
<evidence type="ECO:0000259" key="3">
    <source>
        <dbReference type="PROSITE" id="PS51532"/>
    </source>
</evidence>
<keyword evidence="5" id="KW-1185">Reference proteome</keyword>
<dbReference type="Pfam" id="PF00085">
    <property type="entry name" value="Thioredoxin"/>
    <property type="match status" value="1"/>
</dbReference>
<dbReference type="InterPro" id="IPR037047">
    <property type="entry name" value="PITH_dom_sf"/>
</dbReference>
<gene>
    <name evidence="4" type="ORF">IWQ60_007605</name>
</gene>
<dbReference type="PROSITE" id="PS51532">
    <property type="entry name" value="PITH"/>
    <property type="match status" value="1"/>
</dbReference>
<dbReference type="Pfam" id="PF06201">
    <property type="entry name" value="PITH"/>
    <property type="match status" value="1"/>
</dbReference>
<dbReference type="Gene3D" id="2.60.120.470">
    <property type="entry name" value="PITH domain"/>
    <property type="match status" value="1"/>
</dbReference>
<sequence>MQDLTTVQQFDTAVADSANKLVVFYFTSATCPPCRVLSPLLERISQAYAQVDFYKVQLEKAPAVASAQQVSAVPNLKFYKGGELVGNVVGANLEGIQDNLQRHAGMPSNLEALTAGPETVGSSTTKPSRPSAYGIPGHSDLSSMVMSTQAGALNQNNDQPLANLFTPGNAYLESDVDEQLLIYLPFNQAVKLHSLKFEGPVSHAPKTVKIYANRPNMGFDETESVQPTQVLELTEADYAELATTSLRFVRFQNVSSITVFVEDNLGGEDITRVQRIIPIGTPIDGAMVSNIRQGGEE</sequence>
<dbReference type="InterPro" id="IPR036249">
    <property type="entry name" value="Thioredoxin-like_sf"/>
</dbReference>
<dbReference type="SUPFAM" id="SSF52833">
    <property type="entry name" value="Thioredoxin-like"/>
    <property type="match status" value="1"/>
</dbReference>
<protein>
    <recommendedName>
        <fullName evidence="6">Thioredoxin</fullName>
    </recommendedName>
</protein>
<evidence type="ECO:0008006" key="6">
    <source>
        <dbReference type="Google" id="ProtNLM"/>
    </source>
</evidence>
<accession>A0A9W8A088</accession>
<dbReference type="Gene3D" id="3.40.30.10">
    <property type="entry name" value="Glutaredoxin"/>
    <property type="match status" value="1"/>
</dbReference>
<dbReference type="AlphaFoldDB" id="A0A9W8A088"/>
<keyword evidence="1" id="KW-1015">Disulfide bond</keyword>
<proteinExistence type="predicted"/>
<feature type="domain" description="PITH" evidence="3">
    <location>
        <begin position="130"/>
        <end position="297"/>
    </location>
</feature>
<dbReference type="InterPro" id="IPR010400">
    <property type="entry name" value="PITH_dom"/>
</dbReference>
<dbReference type="EMBL" id="JANBPT010000519">
    <property type="protein sequence ID" value="KAJ1918043.1"/>
    <property type="molecule type" value="Genomic_DNA"/>
</dbReference>
<reference evidence="4" key="1">
    <citation type="submission" date="2022-07" db="EMBL/GenBank/DDBJ databases">
        <title>Phylogenomic reconstructions and comparative analyses of Kickxellomycotina fungi.</title>
        <authorList>
            <person name="Reynolds N.K."/>
            <person name="Stajich J.E."/>
            <person name="Barry K."/>
            <person name="Grigoriev I.V."/>
            <person name="Crous P."/>
            <person name="Smith M.E."/>
        </authorList>
    </citation>
    <scope>NUCLEOTIDE SEQUENCE</scope>
    <source>
        <strain evidence="4">RSA 861</strain>
    </source>
</reference>
<comment type="caution">
    <text evidence="4">The sequence shown here is derived from an EMBL/GenBank/DDBJ whole genome shotgun (WGS) entry which is preliminary data.</text>
</comment>
<dbReference type="GO" id="GO:0005737">
    <property type="term" value="C:cytoplasm"/>
    <property type="evidence" value="ECO:0007669"/>
    <property type="project" value="UniProtKB-ARBA"/>
</dbReference>
<dbReference type="Proteomes" id="UP001150569">
    <property type="component" value="Unassembled WGS sequence"/>
</dbReference>
<evidence type="ECO:0000256" key="1">
    <source>
        <dbReference type="ARBA" id="ARBA00023157"/>
    </source>
</evidence>
<evidence type="ECO:0000259" key="2">
    <source>
        <dbReference type="PROSITE" id="PS51352"/>
    </source>
</evidence>